<sequence>MLSQDKLDRINVLARKERTEEGLSPEEKEEQASLRQEYIKAFRANFRGTLENTKIIDPEGKDVTPDKIKKIQKDRGLHNR</sequence>
<comment type="caution">
    <text evidence="4">The sequence shown here is derived from an EMBL/GenBank/DDBJ whole genome shotgun (WGS) entry which is preliminary data.</text>
</comment>
<dbReference type="Proteomes" id="UP000009875">
    <property type="component" value="Unassembled WGS sequence"/>
</dbReference>
<dbReference type="STRING" id="883081.HMPREF9698_00294"/>
<dbReference type="SUPFAM" id="SSF158221">
    <property type="entry name" value="YnzC-like"/>
    <property type="match status" value="1"/>
</dbReference>
<dbReference type="HOGENOM" id="CLU_173137_0_2_9"/>
<dbReference type="Gene3D" id="1.10.287.540">
    <property type="entry name" value="Helix hairpin bin"/>
    <property type="match status" value="1"/>
</dbReference>
<evidence type="ECO:0000313" key="4">
    <source>
        <dbReference type="EMBL" id="EKU94262.1"/>
    </source>
</evidence>
<dbReference type="EMBL" id="AGXA01000004">
    <property type="protein sequence ID" value="EKU94262.1"/>
    <property type="molecule type" value="Genomic_DNA"/>
</dbReference>
<gene>
    <name evidence="4" type="ORF">HMPREF9698_00294</name>
</gene>
<dbReference type="GO" id="GO:0005737">
    <property type="term" value="C:cytoplasm"/>
    <property type="evidence" value="ECO:0007669"/>
    <property type="project" value="UniProtKB-SubCell"/>
</dbReference>
<evidence type="ECO:0000256" key="1">
    <source>
        <dbReference type="ARBA" id="ARBA00022490"/>
    </source>
</evidence>
<dbReference type="PATRIC" id="fig|883081.3.peg.296"/>
<dbReference type="PANTHER" id="PTHR37300">
    <property type="entry name" value="UPF0291 PROTEIN CBO2609/CLC_2481"/>
    <property type="match status" value="1"/>
</dbReference>
<organism evidence="4 5">
    <name type="scientific">Alloiococcus otitis ATCC 51267</name>
    <dbReference type="NCBI Taxonomy" id="883081"/>
    <lineage>
        <taxon>Bacteria</taxon>
        <taxon>Bacillati</taxon>
        <taxon>Bacillota</taxon>
        <taxon>Bacilli</taxon>
        <taxon>Lactobacillales</taxon>
        <taxon>Carnobacteriaceae</taxon>
        <taxon>Alloiococcus</taxon>
    </lineage>
</organism>
<dbReference type="HAMAP" id="MF_01103">
    <property type="entry name" value="UPF0291"/>
    <property type="match status" value="1"/>
</dbReference>
<dbReference type="AlphaFoldDB" id="K9ETE5"/>
<evidence type="ECO:0000256" key="2">
    <source>
        <dbReference type="HAMAP-Rule" id="MF_01103"/>
    </source>
</evidence>
<keyword evidence="5" id="KW-1185">Reference proteome</keyword>
<dbReference type="InterPro" id="IPR009242">
    <property type="entry name" value="DUF896"/>
</dbReference>
<proteinExistence type="inferred from homology"/>
<dbReference type="RefSeq" id="WP_003776624.1">
    <property type="nucleotide sequence ID" value="NZ_JH992957.1"/>
</dbReference>
<comment type="subcellular location">
    <subcellularLocation>
        <location evidence="2">Cytoplasm</location>
    </subcellularLocation>
</comment>
<dbReference type="Pfam" id="PF05979">
    <property type="entry name" value="DUF896"/>
    <property type="match status" value="1"/>
</dbReference>
<feature type="region of interest" description="Disordered" evidence="3">
    <location>
        <begin position="57"/>
        <end position="80"/>
    </location>
</feature>
<dbReference type="eggNOG" id="COG4224">
    <property type="taxonomic scope" value="Bacteria"/>
</dbReference>
<evidence type="ECO:0000313" key="5">
    <source>
        <dbReference type="Proteomes" id="UP000009875"/>
    </source>
</evidence>
<accession>K9ETE5</accession>
<dbReference type="OrthoDB" id="390105at2"/>
<evidence type="ECO:0000256" key="3">
    <source>
        <dbReference type="SAM" id="MobiDB-lite"/>
    </source>
</evidence>
<name>K9ETE5_9LACT</name>
<reference evidence="4 5" key="1">
    <citation type="submission" date="2012-09" db="EMBL/GenBank/DDBJ databases">
        <title>The Genome Sequence of Alloiococcus otitis ATCC 51267.</title>
        <authorList>
            <consortium name="The Broad Institute Genome Sequencing Platform"/>
            <person name="Earl A."/>
            <person name="Ward D."/>
            <person name="Feldgarden M."/>
            <person name="Gevers D."/>
            <person name="Huys G."/>
            <person name="Walker B."/>
            <person name="Young S.K."/>
            <person name="Zeng Q."/>
            <person name="Gargeya S."/>
            <person name="Fitzgerald M."/>
            <person name="Haas B."/>
            <person name="Abouelleil A."/>
            <person name="Alvarado L."/>
            <person name="Arachchi H.M."/>
            <person name="Berlin A.M."/>
            <person name="Chapman S.B."/>
            <person name="Goldberg J."/>
            <person name="Griggs A."/>
            <person name="Gujja S."/>
            <person name="Hansen M."/>
            <person name="Howarth C."/>
            <person name="Imamovic A."/>
            <person name="Larimer J."/>
            <person name="McCowen C."/>
            <person name="Montmayeur A."/>
            <person name="Murphy C."/>
            <person name="Neiman D."/>
            <person name="Pearson M."/>
            <person name="Priest M."/>
            <person name="Roberts A."/>
            <person name="Saif S."/>
            <person name="Shea T."/>
            <person name="Sisk P."/>
            <person name="Sykes S."/>
            <person name="Wortman J."/>
            <person name="Nusbaum C."/>
            <person name="Birren B."/>
        </authorList>
    </citation>
    <scope>NUCLEOTIDE SEQUENCE [LARGE SCALE GENOMIC DNA]</scope>
    <source>
        <strain evidence="4 5">ATCC 51267</strain>
    </source>
</reference>
<protein>
    <recommendedName>
        <fullName evidence="2">UPF0291 protein HMPREF9698_00294</fullName>
    </recommendedName>
</protein>
<comment type="similarity">
    <text evidence="2">Belongs to the UPF0291 family.</text>
</comment>
<keyword evidence="1 2" id="KW-0963">Cytoplasm</keyword>
<dbReference type="PANTHER" id="PTHR37300:SF1">
    <property type="entry name" value="UPF0291 PROTEIN YNZC"/>
    <property type="match status" value="1"/>
</dbReference>